<keyword evidence="1" id="KW-1133">Transmembrane helix</keyword>
<reference evidence="3" key="1">
    <citation type="submission" date="2017-08" db="EMBL/GenBank/DDBJ databases">
        <title>A dynamic microbial community with high functional redundancy inhabits the cold, oxic subseafloor aquifer.</title>
        <authorList>
            <person name="Tully B.J."/>
            <person name="Wheat C.G."/>
            <person name="Glazer B.T."/>
            <person name="Huber J.A."/>
        </authorList>
    </citation>
    <scope>NUCLEOTIDE SEQUENCE [LARGE SCALE GENOMIC DNA]</scope>
</reference>
<proteinExistence type="predicted"/>
<name>A0A2A4YLM7_UNCAE</name>
<dbReference type="EMBL" id="NVUU01000010">
    <property type="protein sequence ID" value="PCI95728.1"/>
    <property type="molecule type" value="Genomic_DNA"/>
</dbReference>
<organism evidence="2 3">
    <name type="scientific">Aerophobetes bacterium</name>
    <dbReference type="NCBI Taxonomy" id="2030807"/>
    <lineage>
        <taxon>Bacteria</taxon>
        <taxon>Candidatus Aerophobota</taxon>
    </lineage>
</organism>
<sequence length="69" mass="8016">MEKGLFRGITMSIKGRIAEIIFLGVVKWIIVLIFAGVIAYFIIPKYEIVEGKRLFNKITGRIEKREIKF</sequence>
<evidence type="ECO:0000256" key="1">
    <source>
        <dbReference type="SAM" id="Phobius"/>
    </source>
</evidence>
<comment type="caution">
    <text evidence="2">The sequence shown here is derived from an EMBL/GenBank/DDBJ whole genome shotgun (WGS) entry which is preliminary data.</text>
</comment>
<feature type="transmembrane region" description="Helical" evidence="1">
    <location>
        <begin position="20"/>
        <end position="43"/>
    </location>
</feature>
<gene>
    <name evidence="2" type="ORF">COB11_01385</name>
</gene>
<keyword evidence="1" id="KW-0812">Transmembrane</keyword>
<evidence type="ECO:0000313" key="2">
    <source>
        <dbReference type="EMBL" id="PCI95728.1"/>
    </source>
</evidence>
<keyword evidence="1" id="KW-0472">Membrane</keyword>
<protein>
    <submittedName>
        <fullName evidence="2">Uncharacterized protein</fullName>
    </submittedName>
</protein>
<dbReference type="Proteomes" id="UP000217838">
    <property type="component" value="Unassembled WGS sequence"/>
</dbReference>
<evidence type="ECO:0000313" key="3">
    <source>
        <dbReference type="Proteomes" id="UP000217838"/>
    </source>
</evidence>
<accession>A0A2A4YLM7</accession>
<dbReference type="AlphaFoldDB" id="A0A2A4YLM7"/>